<evidence type="ECO:0000259" key="10">
    <source>
        <dbReference type="Pfam" id="PF07715"/>
    </source>
</evidence>
<dbReference type="Pfam" id="PF07715">
    <property type="entry name" value="Plug"/>
    <property type="match status" value="1"/>
</dbReference>
<dbReference type="EMBL" id="SLWB01000012">
    <property type="protein sequence ID" value="TCN64694.1"/>
    <property type="molecule type" value="Genomic_DNA"/>
</dbReference>
<dbReference type="Gene3D" id="2.170.130.10">
    <property type="entry name" value="TonB-dependent receptor, plug domain"/>
    <property type="match status" value="1"/>
</dbReference>
<sequence length="1124" mass="123668">MVTNVKMAARLATLLLLLAFAGSAFAQRTITGTVKDATNGTTIPGVNVAVKGARGVGVATTIDGTFSIKLPAGTQTLVFSFVGYTTQEVVVTNQASIEVLLQPSTQKIDEVVVTALGIKRQTKALGYSVTELKGDDLKTNNINPVSSLQGKVAGVEIANSDGGMFGSTKIQIRGASTLKGNNQPIYVVDGVILDNAVSNSGDADWSGDANDFGNELKNLNPDDFESVSVLKGAAATALYGSRGLNGAVVITTKKGKAMKGVGITVSQTFGFDHVFNTPDLQNEYGPGNYFGNVAYGEKDPATGGYYKYDNANQFYLNASGKPSLRAVFSVRHFGPNYAKYSTKMIEDYNGTMIPYAPVKDNYKDAYKTGFNTNTNVAVTGGNEKTTFYTSLSYKHATGTLPKNSFERVAIMAKASHMISNAVKLEASVSFANSTPKNPQPNLGDYFSQGLFGRSYDTKQYMKDYKSVYGGVANTAYGDPNGYNPGADLWFSIYENSNMQKENNVRPTLSLEADLLSWLKFKAEGNFNYYYIRGEVKQLGQGYQNEGGYYGLSQRTKEQTNLNANFLVNKTIGDWTFGGFLRGELFNTWSQYMAIGTSGGLVIPGQYFIANSKETPSTTGLIESTKRMMSVAFQASASWKNQVFVDITGRNDWSSALVYTNEEGNYSYFYPSINGSWLVSETFKFPDWISFGKIRASWAQVGNDTDPYLINPGYSLSKWAKGDGYIYGLSTPSTAYDPSIKPERKNAWEIGLDWRFFNSRLNLDATYYKENTKDQIMEIKVPWVSGINSQFINAGNIQNSGIEIALNTIPFKYNDWEWSLDLTYTRNENKIISLHPNVAEYISLSGTADYGNYRVGSVARVGGSYGILMSDYAPKKDGQGRTIFAWRDDFRVAYPAQNGKVEEVGKITPDFLGSLSTGLRWKDLSLRVSFDARYGGYIASYGSRYGTAYGLTEASLKWRDPEHGGMTFKSIWDGKTYTDGMIPNGVFAQGQKINMPDGSKKDVGGMTYEEAYKQGLVDPVHASAYHYWSNAWATGTLNDNWYKKLNYIALREISVGYTLPANISSKIGAKNLSLAFSARNLGYLYNTMPNNENPESVRGTRSTEFRVRNFSPYTANYTFTINASF</sequence>
<evidence type="ECO:0000256" key="7">
    <source>
        <dbReference type="ARBA" id="ARBA00023237"/>
    </source>
</evidence>
<keyword evidence="2 8" id="KW-0813">Transport</keyword>
<dbReference type="NCBIfam" id="TIGR04056">
    <property type="entry name" value="OMP_RagA_SusC"/>
    <property type="match status" value="1"/>
</dbReference>
<evidence type="ECO:0000256" key="4">
    <source>
        <dbReference type="ARBA" id="ARBA00022692"/>
    </source>
</evidence>
<dbReference type="InterPro" id="IPR012910">
    <property type="entry name" value="Plug_dom"/>
</dbReference>
<dbReference type="PANTHER" id="PTHR30069:SF29">
    <property type="entry name" value="HEMOGLOBIN AND HEMOGLOBIN-HAPTOGLOBIN-BINDING PROTEIN 1-RELATED"/>
    <property type="match status" value="1"/>
</dbReference>
<dbReference type="Proteomes" id="UP000294830">
    <property type="component" value="Unassembled WGS sequence"/>
</dbReference>
<evidence type="ECO:0000313" key="11">
    <source>
        <dbReference type="EMBL" id="TCN64694.1"/>
    </source>
</evidence>
<dbReference type="InterPro" id="IPR008969">
    <property type="entry name" value="CarboxyPept-like_regulatory"/>
</dbReference>
<dbReference type="OrthoDB" id="9768177at2"/>
<feature type="domain" description="TonB-dependent receptor plug" evidence="10">
    <location>
        <begin position="125"/>
        <end position="247"/>
    </location>
</feature>
<dbReference type="InterPro" id="IPR023996">
    <property type="entry name" value="TonB-dep_OMP_SusC/RagA"/>
</dbReference>
<dbReference type="Gene3D" id="2.40.170.20">
    <property type="entry name" value="TonB-dependent receptor, beta-barrel domain"/>
    <property type="match status" value="1"/>
</dbReference>
<proteinExistence type="inferred from homology"/>
<dbReference type="Gene3D" id="2.60.40.1120">
    <property type="entry name" value="Carboxypeptidase-like, regulatory domain"/>
    <property type="match status" value="1"/>
</dbReference>
<keyword evidence="11" id="KW-0675">Receptor</keyword>
<feature type="chain" id="PRO_5020463323" evidence="9">
    <location>
        <begin position="27"/>
        <end position="1124"/>
    </location>
</feature>
<evidence type="ECO:0000256" key="5">
    <source>
        <dbReference type="ARBA" id="ARBA00022729"/>
    </source>
</evidence>
<feature type="signal peptide" evidence="9">
    <location>
        <begin position="1"/>
        <end position="26"/>
    </location>
</feature>
<dbReference type="NCBIfam" id="TIGR04057">
    <property type="entry name" value="SusC_RagA_signa"/>
    <property type="match status" value="1"/>
</dbReference>
<evidence type="ECO:0000256" key="6">
    <source>
        <dbReference type="ARBA" id="ARBA00023136"/>
    </source>
</evidence>
<keyword evidence="12" id="KW-1185">Reference proteome</keyword>
<dbReference type="GO" id="GO:0044718">
    <property type="term" value="P:siderophore transmembrane transport"/>
    <property type="evidence" value="ECO:0007669"/>
    <property type="project" value="TreeGrafter"/>
</dbReference>
<dbReference type="InterPro" id="IPR023997">
    <property type="entry name" value="TonB-dep_OMP_SusC/RagA_CS"/>
</dbReference>
<name>A0A4R2EEV0_9BACT</name>
<evidence type="ECO:0000256" key="8">
    <source>
        <dbReference type="PROSITE-ProRule" id="PRU01360"/>
    </source>
</evidence>
<dbReference type="PANTHER" id="PTHR30069">
    <property type="entry name" value="TONB-DEPENDENT OUTER MEMBRANE RECEPTOR"/>
    <property type="match status" value="1"/>
</dbReference>
<organism evidence="11 12">
    <name type="scientific">Acetobacteroides hydrogenigenes</name>
    <dbReference type="NCBI Taxonomy" id="979970"/>
    <lineage>
        <taxon>Bacteria</taxon>
        <taxon>Pseudomonadati</taxon>
        <taxon>Bacteroidota</taxon>
        <taxon>Bacteroidia</taxon>
        <taxon>Bacteroidales</taxon>
        <taxon>Rikenellaceae</taxon>
        <taxon>Acetobacteroides</taxon>
    </lineage>
</organism>
<reference evidence="11 12" key="1">
    <citation type="submission" date="2019-03" db="EMBL/GenBank/DDBJ databases">
        <title>Genomic Encyclopedia of Archaeal and Bacterial Type Strains, Phase II (KMG-II): from individual species to whole genera.</title>
        <authorList>
            <person name="Goeker M."/>
        </authorList>
    </citation>
    <scope>NUCLEOTIDE SEQUENCE [LARGE SCALE GENOMIC DNA]</scope>
    <source>
        <strain evidence="11 12">RL-C</strain>
    </source>
</reference>
<evidence type="ECO:0000256" key="2">
    <source>
        <dbReference type="ARBA" id="ARBA00022448"/>
    </source>
</evidence>
<accession>A0A4R2EEV0</accession>
<keyword evidence="7 8" id="KW-0998">Cell outer membrane</keyword>
<evidence type="ECO:0000256" key="1">
    <source>
        <dbReference type="ARBA" id="ARBA00004571"/>
    </source>
</evidence>
<dbReference type="AlphaFoldDB" id="A0A4R2EEV0"/>
<comment type="subcellular location">
    <subcellularLocation>
        <location evidence="1 8">Cell outer membrane</location>
        <topology evidence="1 8">Multi-pass membrane protein</topology>
    </subcellularLocation>
</comment>
<dbReference type="InterPro" id="IPR037066">
    <property type="entry name" value="Plug_dom_sf"/>
</dbReference>
<dbReference type="InterPro" id="IPR036942">
    <property type="entry name" value="Beta-barrel_TonB_sf"/>
</dbReference>
<keyword evidence="6 8" id="KW-0472">Membrane</keyword>
<dbReference type="InterPro" id="IPR039426">
    <property type="entry name" value="TonB-dep_rcpt-like"/>
</dbReference>
<keyword evidence="5 9" id="KW-0732">Signal</keyword>
<comment type="similarity">
    <text evidence="8">Belongs to the TonB-dependent receptor family.</text>
</comment>
<dbReference type="GO" id="GO:0015344">
    <property type="term" value="F:siderophore uptake transmembrane transporter activity"/>
    <property type="evidence" value="ECO:0007669"/>
    <property type="project" value="TreeGrafter"/>
</dbReference>
<dbReference type="RefSeq" id="WP_131839841.1">
    <property type="nucleotide sequence ID" value="NZ_SLWB01000012.1"/>
</dbReference>
<comment type="caution">
    <text evidence="11">The sequence shown here is derived from an EMBL/GenBank/DDBJ whole genome shotgun (WGS) entry which is preliminary data.</text>
</comment>
<keyword evidence="3 8" id="KW-1134">Transmembrane beta strand</keyword>
<gene>
    <name evidence="11" type="ORF">CLV25_11221</name>
</gene>
<evidence type="ECO:0000256" key="9">
    <source>
        <dbReference type="SAM" id="SignalP"/>
    </source>
</evidence>
<protein>
    <submittedName>
        <fullName evidence="11">Iron complex outermembrane receptor protein</fullName>
    </submittedName>
</protein>
<evidence type="ECO:0000313" key="12">
    <source>
        <dbReference type="Proteomes" id="UP000294830"/>
    </source>
</evidence>
<evidence type="ECO:0000256" key="3">
    <source>
        <dbReference type="ARBA" id="ARBA00022452"/>
    </source>
</evidence>
<dbReference type="SUPFAM" id="SSF49464">
    <property type="entry name" value="Carboxypeptidase regulatory domain-like"/>
    <property type="match status" value="1"/>
</dbReference>
<dbReference type="PROSITE" id="PS52016">
    <property type="entry name" value="TONB_DEPENDENT_REC_3"/>
    <property type="match status" value="1"/>
</dbReference>
<dbReference type="SUPFAM" id="SSF56935">
    <property type="entry name" value="Porins"/>
    <property type="match status" value="1"/>
</dbReference>
<dbReference type="Pfam" id="PF13715">
    <property type="entry name" value="CarbopepD_reg_2"/>
    <property type="match status" value="1"/>
</dbReference>
<keyword evidence="4 8" id="KW-0812">Transmembrane</keyword>
<dbReference type="GO" id="GO:0009279">
    <property type="term" value="C:cell outer membrane"/>
    <property type="evidence" value="ECO:0007669"/>
    <property type="project" value="UniProtKB-SubCell"/>
</dbReference>